<organism evidence="1 2">
    <name type="scientific">Prorocentrum cordatum</name>
    <dbReference type="NCBI Taxonomy" id="2364126"/>
    <lineage>
        <taxon>Eukaryota</taxon>
        <taxon>Sar</taxon>
        <taxon>Alveolata</taxon>
        <taxon>Dinophyceae</taxon>
        <taxon>Prorocentrales</taxon>
        <taxon>Prorocentraceae</taxon>
        <taxon>Prorocentrum</taxon>
    </lineage>
</organism>
<name>A0ABN9P963_9DINO</name>
<reference evidence="1" key="1">
    <citation type="submission" date="2023-10" db="EMBL/GenBank/DDBJ databases">
        <authorList>
            <person name="Chen Y."/>
            <person name="Shah S."/>
            <person name="Dougan E. K."/>
            <person name="Thang M."/>
            <person name="Chan C."/>
        </authorList>
    </citation>
    <scope>NUCLEOTIDE SEQUENCE [LARGE SCALE GENOMIC DNA]</scope>
</reference>
<dbReference type="SUPFAM" id="SSF53474">
    <property type="entry name" value="alpha/beta-Hydrolases"/>
    <property type="match status" value="1"/>
</dbReference>
<protein>
    <submittedName>
        <fullName evidence="1">Uncharacterized protein</fullName>
    </submittedName>
</protein>
<accession>A0ABN9P963</accession>
<feature type="non-terminal residue" evidence="1">
    <location>
        <position position="182"/>
    </location>
</feature>
<sequence length="182" mass="19059">MARGPGARGGGSPWDSDLVAGVAFHPRRCEPRSNEDGIRGGDPSGGWIDADIAAADGVRLAYRLYVAPRSSHDEPDESLCVLVYFHANAELCTDLEVDRRSILNCGFHAILCPEFRGFAWSGGKPQLGKLCPDAGDFLGALPGILRGAGLQAPTIRVALHGRSLGSACATHVAAQASARRAG</sequence>
<dbReference type="Proteomes" id="UP001189429">
    <property type="component" value="Unassembled WGS sequence"/>
</dbReference>
<keyword evidence="2" id="KW-1185">Reference proteome</keyword>
<dbReference type="InterPro" id="IPR029058">
    <property type="entry name" value="AB_hydrolase_fold"/>
</dbReference>
<gene>
    <name evidence="1" type="ORF">PCOR1329_LOCUS913</name>
</gene>
<dbReference type="EMBL" id="CAUYUJ010000214">
    <property type="protein sequence ID" value="CAK0789291.1"/>
    <property type="molecule type" value="Genomic_DNA"/>
</dbReference>
<dbReference type="Gene3D" id="3.40.50.1820">
    <property type="entry name" value="alpha/beta hydrolase"/>
    <property type="match status" value="1"/>
</dbReference>
<evidence type="ECO:0000313" key="1">
    <source>
        <dbReference type="EMBL" id="CAK0789291.1"/>
    </source>
</evidence>
<proteinExistence type="predicted"/>
<comment type="caution">
    <text evidence="1">The sequence shown here is derived from an EMBL/GenBank/DDBJ whole genome shotgun (WGS) entry which is preliminary data.</text>
</comment>
<evidence type="ECO:0000313" key="2">
    <source>
        <dbReference type="Proteomes" id="UP001189429"/>
    </source>
</evidence>